<dbReference type="RefSeq" id="WP_379484786.1">
    <property type="nucleotide sequence ID" value="NZ_JBHMCF010000042.1"/>
</dbReference>
<keyword evidence="3" id="KW-1185">Reference proteome</keyword>
<name>A0ABV5NZC8_9ACTN</name>
<accession>A0ABV5NZC8</accession>
<feature type="transmembrane region" description="Helical" evidence="1">
    <location>
        <begin position="51"/>
        <end position="70"/>
    </location>
</feature>
<feature type="transmembrane region" description="Helical" evidence="1">
    <location>
        <begin position="131"/>
        <end position="152"/>
    </location>
</feature>
<dbReference type="EMBL" id="JBHMCF010000042">
    <property type="protein sequence ID" value="MFB9475622.1"/>
    <property type="molecule type" value="Genomic_DNA"/>
</dbReference>
<gene>
    <name evidence="2" type="ORF">ACFFR3_39555</name>
</gene>
<evidence type="ECO:0008006" key="4">
    <source>
        <dbReference type="Google" id="ProtNLM"/>
    </source>
</evidence>
<evidence type="ECO:0000256" key="1">
    <source>
        <dbReference type="SAM" id="Phobius"/>
    </source>
</evidence>
<comment type="caution">
    <text evidence="2">The sequence shown here is derived from an EMBL/GenBank/DDBJ whole genome shotgun (WGS) entry which is preliminary data.</text>
</comment>
<proteinExistence type="predicted"/>
<dbReference type="Proteomes" id="UP001589568">
    <property type="component" value="Unassembled WGS sequence"/>
</dbReference>
<sequence>MNPDERGCGIGSGDTAQAGGTGLRGLRTTVFAVVCVLTALAMHVLAGGPVAGFGTVPAATVITGAGAFLLTRRRSRRTLLAASFAAQYGMHQLFTTTPHAVQDLLTTTPPALHAAHATDASALGAHHGGGLSASVGMLLAHVVVAVLSAWWLDRGETTLATILHLLATSLRDLWALLTTWDPAPPAPTRRPALLAAAPLGPLTPQALIWTLCRRGPPRPDALS</sequence>
<evidence type="ECO:0000313" key="2">
    <source>
        <dbReference type="EMBL" id="MFB9475622.1"/>
    </source>
</evidence>
<keyword evidence="1" id="KW-0812">Transmembrane</keyword>
<organism evidence="2 3">
    <name type="scientific">Nonomuraea salmonea</name>
    <dbReference type="NCBI Taxonomy" id="46181"/>
    <lineage>
        <taxon>Bacteria</taxon>
        <taxon>Bacillati</taxon>
        <taxon>Actinomycetota</taxon>
        <taxon>Actinomycetes</taxon>
        <taxon>Streptosporangiales</taxon>
        <taxon>Streptosporangiaceae</taxon>
        <taxon>Nonomuraea</taxon>
    </lineage>
</organism>
<evidence type="ECO:0000313" key="3">
    <source>
        <dbReference type="Proteomes" id="UP001589568"/>
    </source>
</evidence>
<reference evidence="2 3" key="1">
    <citation type="submission" date="2024-09" db="EMBL/GenBank/DDBJ databases">
        <authorList>
            <person name="Sun Q."/>
            <person name="Mori K."/>
        </authorList>
    </citation>
    <scope>NUCLEOTIDE SEQUENCE [LARGE SCALE GENOMIC DNA]</scope>
    <source>
        <strain evidence="2 3">JCM 3324</strain>
    </source>
</reference>
<keyword evidence="1" id="KW-0472">Membrane</keyword>
<protein>
    <recommendedName>
        <fullName evidence="4">MFS transporter</fullName>
    </recommendedName>
</protein>
<feature type="transmembrane region" description="Helical" evidence="1">
    <location>
        <begin position="26"/>
        <end position="45"/>
    </location>
</feature>
<keyword evidence="1" id="KW-1133">Transmembrane helix</keyword>